<comment type="caution">
    <text evidence="2">The sequence shown here is derived from an EMBL/GenBank/DDBJ whole genome shotgun (WGS) entry which is preliminary data.</text>
</comment>
<keyword evidence="3" id="KW-1185">Reference proteome</keyword>
<protein>
    <submittedName>
        <fullName evidence="2">Uncharacterized protein</fullName>
    </submittedName>
</protein>
<name>A0ABQ2KE70_9NOCA</name>
<evidence type="ECO:0000313" key="3">
    <source>
        <dbReference type="Proteomes" id="UP000658127"/>
    </source>
</evidence>
<organism evidence="2 3">
    <name type="scientific">Nocardia rhizosphaerihabitans</name>
    <dbReference type="NCBI Taxonomy" id="1691570"/>
    <lineage>
        <taxon>Bacteria</taxon>
        <taxon>Bacillati</taxon>
        <taxon>Actinomycetota</taxon>
        <taxon>Actinomycetes</taxon>
        <taxon>Mycobacteriales</taxon>
        <taxon>Nocardiaceae</taxon>
        <taxon>Nocardia</taxon>
    </lineage>
</organism>
<keyword evidence="1" id="KW-0812">Transmembrane</keyword>
<sequence>MTATRPPLTVRGAAVVFGVIAIRVWSGNPDGRMAAAGTAGFIGANGIAAMFDPSSLGVGIAVVILAAAIRTSSGRPELGVDRVRRVARRRTASIAGRAGIVAGWCAQVNSAHHVRSC</sequence>
<reference evidence="3" key="1">
    <citation type="journal article" date="2019" name="Int. J. Syst. Evol. Microbiol.">
        <title>The Global Catalogue of Microorganisms (GCM) 10K type strain sequencing project: providing services to taxonomists for standard genome sequencing and annotation.</title>
        <authorList>
            <consortium name="The Broad Institute Genomics Platform"/>
            <consortium name="The Broad Institute Genome Sequencing Center for Infectious Disease"/>
            <person name="Wu L."/>
            <person name="Ma J."/>
        </authorList>
    </citation>
    <scope>NUCLEOTIDE SEQUENCE [LARGE SCALE GENOMIC DNA]</scope>
    <source>
        <strain evidence="3">CGMCC 4.7329</strain>
    </source>
</reference>
<evidence type="ECO:0000313" key="2">
    <source>
        <dbReference type="EMBL" id="GGN78830.1"/>
    </source>
</evidence>
<feature type="transmembrane region" description="Helical" evidence="1">
    <location>
        <begin position="7"/>
        <end position="26"/>
    </location>
</feature>
<accession>A0ABQ2KE70</accession>
<dbReference type="EMBL" id="BMNE01000003">
    <property type="protein sequence ID" value="GGN78830.1"/>
    <property type="molecule type" value="Genomic_DNA"/>
</dbReference>
<keyword evidence="1" id="KW-0472">Membrane</keyword>
<dbReference type="Proteomes" id="UP000658127">
    <property type="component" value="Unassembled WGS sequence"/>
</dbReference>
<gene>
    <name evidence="2" type="ORF">GCM10011610_26790</name>
</gene>
<keyword evidence="1" id="KW-1133">Transmembrane helix</keyword>
<proteinExistence type="predicted"/>
<feature type="transmembrane region" description="Helical" evidence="1">
    <location>
        <begin position="46"/>
        <end position="69"/>
    </location>
</feature>
<evidence type="ECO:0000256" key="1">
    <source>
        <dbReference type="SAM" id="Phobius"/>
    </source>
</evidence>